<dbReference type="EMBL" id="JARXHW010000025">
    <property type="protein sequence ID" value="MDQ8208162.1"/>
    <property type="molecule type" value="Genomic_DNA"/>
</dbReference>
<evidence type="ECO:0000313" key="9">
    <source>
        <dbReference type="Proteomes" id="UP001225316"/>
    </source>
</evidence>
<comment type="similarity">
    <text evidence="6">Belongs to the protoporphyrinogen/coproporphyrinogen oxidase family. Coproporphyrinogen III oxidase subfamily.</text>
</comment>
<keyword evidence="9" id="KW-1185">Reference proteome</keyword>
<accession>A0ABU1AYV8</accession>
<comment type="cofactor">
    <cofactor evidence="1 6">
        <name>FAD</name>
        <dbReference type="ChEBI" id="CHEBI:57692"/>
    </cofactor>
</comment>
<keyword evidence="2 6" id="KW-0285">Flavoprotein</keyword>
<dbReference type="InterPro" id="IPR004572">
    <property type="entry name" value="Protoporphyrinogen_oxidase"/>
</dbReference>
<dbReference type="Proteomes" id="UP001225316">
    <property type="component" value="Unassembled WGS sequence"/>
</dbReference>
<dbReference type="InterPro" id="IPR002937">
    <property type="entry name" value="Amino_oxidase"/>
</dbReference>
<evidence type="ECO:0000256" key="2">
    <source>
        <dbReference type="ARBA" id="ARBA00022630"/>
    </source>
</evidence>
<keyword evidence="6" id="KW-0963">Cytoplasm</keyword>
<comment type="pathway">
    <text evidence="6">Porphyrin-containing compound metabolism; protoheme biosynthesis.</text>
</comment>
<evidence type="ECO:0000256" key="5">
    <source>
        <dbReference type="ARBA" id="ARBA00023133"/>
    </source>
</evidence>
<reference evidence="8 9" key="1">
    <citation type="submission" date="2023-04" db="EMBL/GenBank/DDBJ databases">
        <title>A novel bacteria isolated from coastal sediment.</title>
        <authorList>
            <person name="Liu X.-J."/>
            <person name="Du Z.-J."/>
        </authorList>
    </citation>
    <scope>NUCLEOTIDE SEQUENCE [LARGE SCALE GENOMIC DNA]</scope>
    <source>
        <strain evidence="8 9">SDUM461003</strain>
    </source>
</reference>
<dbReference type="InterPro" id="IPR036188">
    <property type="entry name" value="FAD/NAD-bd_sf"/>
</dbReference>
<comment type="subcellular location">
    <subcellularLocation>
        <location evidence="6">Cytoplasm</location>
    </subcellularLocation>
</comment>
<dbReference type="Gene3D" id="3.90.660.20">
    <property type="entry name" value="Protoporphyrinogen oxidase, mitochondrial, domain 2"/>
    <property type="match status" value="1"/>
</dbReference>
<dbReference type="PANTHER" id="PTHR42923:SF3">
    <property type="entry name" value="PROTOPORPHYRINOGEN OXIDASE"/>
    <property type="match status" value="1"/>
</dbReference>
<organism evidence="8 9">
    <name type="scientific">Thalassobacterium maritimum</name>
    <dbReference type="NCBI Taxonomy" id="3041265"/>
    <lineage>
        <taxon>Bacteria</taxon>
        <taxon>Pseudomonadati</taxon>
        <taxon>Verrucomicrobiota</taxon>
        <taxon>Opitutia</taxon>
        <taxon>Puniceicoccales</taxon>
        <taxon>Coraliomargaritaceae</taxon>
        <taxon>Thalassobacterium</taxon>
    </lineage>
</organism>
<dbReference type="Gene3D" id="1.10.3110.10">
    <property type="entry name" value="protoporphyrinogen ix oxidase, domain 3"/>
    <property type="match status" value="1"/>
</dbReference>
<evidence type="ECO:0000256" key="3">
    <source>
        <dbReference type="ARBA" id="ARBA00022827"/>
    </source>
</evidence>
<sequence>MSERDWLHVVKKICIIGSGITALARAWQLKQRGFDCVVLECSQHIGGAIQSFRSGPYLAEEGPNSIQVNSHQVDAFLRSVPGLEARTVVADDAAKKRFILRNGQAVAVPMGPLSALTTPLWSFAGKLRVLKEPFVKSLPPGIEESAADFVRRRLGDELYRYAINPLIGGIYAGDPEQLSLRYAFPKLYALEQNHGGMIRGALAKMRAARQNDAPPINKRIISFKDGLAELPQLLAQALGKAVHTGVCIKSIRRTQDGWQLDWNEHSHAYDELILTTPAHALPKLPLEPALQSALQALQTIDYPPVSVLSLAFKRAQIAHPLDGFGVLVPECEGRKILGVLFPSSLFSGRAPEDEALLTVFIGGERQPELAVPDTQALLAQVLPELQAILGVSGDPSFVHHKHWPRAIPQYKLGYGHTLAQMDRIEADHPGLKLAGNYRNGISLSYCIEAALA</sequence>
<evidence type="ECO:0000256" key="1">
    <source>
        <dbReference type="ARBA" id="ARBA00001974"/>
    </source>
</evidence>
<dbReference type="NCBIfam" id="TIGR00562">
    <property type="entry name" value="proto_IX_ox"/>
    <property type="match status" value="1"/>
</dbReference>
<evidence type="ECO:0000256" key="4">
    <source>
        <dbReference type="ARBA" id="ARBA00023002"/>
    </source>
</evidence>
<dbReference type="EC" id="1.3.3.15" evidence="6"/>
<dbReference type="Gene3D" id="3.50.50.60">
    <property type="entry name" value="FAD/NAD(P)-binding domain"/>
    <property type="match status" value="1"/>
</dbReference>
<dbReference type="SUPFAM" id="SSF51905">
    <property type="entry name" value="FAD/NAD(P)-binding domain"/>
    <property type="match status" value="1"/>
</dbReference>
<evidence type="ECO:0000256" key="6">
    <source>
        <dbReference type="RuleBase" id="RU364052"/>
    </source>
</evidence>
<keyword evidence="4 6" id="KW-0560">Oxidoreductase</keyword>
<comment type="catalytic activity">
    <reaction evidence="6">
        <text>coproporphyrinogen III + 3 O2 = coproporphyrin III + 3 H2O2</text>
        <dbReference type="Rhea" id="RHEA:43436"/>
        <dbReference type="ChEBI" id="CHEBI:15379"/>
        <dbReference type="ChEBI" id="CHEBI:16240"/>
        <dbReference type="ChEBI" id="CHEBI:57309"/>
        <dbReference type="ChEBI" id="CHEBI:131725"/>
        <dbReference type="EC" id="1.3.3.15"/>
    </reaction>
</comment>
<feature type="domain" description="Amine oxidase" evidence="7">
    <location>
        <begin position="23"/>
        <end position="439"/>
    </location>
</feature>
<comment type="caution">
    <text evidence="8">The sequence shown here is derived from an EMBL/GenBank/DDBJ whole genome shotgun (WGS) entry which is preliminary data.</text>
</comment>
<protein>
    <recommendedName>
        <fullName evidence="6">Coproporphyrinogen III oxidase</fullName>
        <ecNumber evidence="6">1.3.3.15</ecNumber>
    </recommendedName>
</protein>
<dbReference type="RefSeq" id="WP_308950634.1">
    <property type="nucleotide sequence ID" value="NZ_JARXHW010000025.1"/>
</dbReference>
<dbReference type="PANTHER" id="PTHR42923">
    <property type="entry name" value="PROTOPORPHYRINOGEN OXIDASE"/>
    <property type="match status" value="1"/>
</dbReference>
<dbReference type="GO" id="GO:0004729">
    <property type="term" value="F:oxygen-dependent protoporphyrinogen oxidase activity"/>
    <property type="evidence" value="ECO:0007669"/>
    <property type="project" value="UniProtKB-EC"/>
</dbReference>
<proteinExistence type="inferred from homology"/>
<dbReference type="SUPFAM" id="SSF54373">
    <property type="entry name" value="FAD-linked reductases, C-terminal domain"/>
    <property type="match status" value="1"/>
</dbReference>
<keyword evidence="5 6" id="KW-0350">Heme biosynthesis</keyword>
<dbReference type="InterPro" id="IPR050464">
    <property type="entry name" value="Zeta_carotene_desat/Oxidored"/>
</dbReference>
<name>A0ABU1AYV8_9BACT</name>
<keyword evidence="3 6" id="KW-0274">FAD</keyword>
<gene>
    <name evidence="8" type="primary">hemG</name>
    <name evidence="8" type="ORF">QEH52_11625</name>
</gene>
<evidence type="ECO:0000313" key="8">
    <source>
        <dbReference type="EMBL" id="MDQ8208162.1"/>
    </source>
</evidence>
<comment type="function">
    <text evidence="6">Involved in coproporphyrin-dependent heme b biosynthesis. Catalyzes the oxidation of coproporphyrinogen III to coproporphyrin III.</text>
</comment>
<evidence type="ECO:0000259" key="7">
    <source>
        <dbReference type="Pfam" id="PF01593"/>
    </source>
</evidence>
<dbReference type="Pfam" id="PF01593">
    <property type="entry name" value="Amino_oxidase"/>
    <property type="match status" value="1"/>
</dbReference>